<feature type="compositionally biased region" description="Polar residues" evidence="1">
    <location>
        <begin position="55"/>
        <end position="65"/>
    </location>
</feature>
<feature type="region of interest" description="Disordered" evidence="1">
    <location>
        <begin position="1"/>
        <end position="21"/>
    </location>
</feature>
<dbReference type="Proteomes" id="UP001194746">
    <property type="component" value="Unassembled WGS sequence"/>
</dbReference>
<name>A0AAD4CDJ0_ASPNN</name>
<dbReference type="EMBL" id="VCAU01000121">
    <property type="protein sequence ID" value="KAF9884484.1"/>
    <property type="molecule type" value="Genomic_DNA"/>
</dbReference>
<evidence type="ECO:0000313" key="3">
    <source>
        <dbReference type="Proteomes" id="UP001194746"/>
    </source>
</evidence>
<comment type="caution">
    <text evidence="2">The sequence shown here is derived from an EMBL/GenBank/DDBJ whole genome shotgun (WGS) entry which is preliminary data.</text>
</comment>
<protein>
    <submittedName>
        <fullName evidence="2">Uncharacterized protein</fullName>
    </submittedName>
</protein>
<accession>A0AAD4CDJ0</accession>
<evidence type="ECO:0000313" key="2">
    <source>
        <dbReference type="EMBL" id="KAF9884484.1"/>
    </source>
</evidence>
<evidence type="ECO:0000256" key="1">
    <source>
        <dbReference type="SAM" id="MobiDB-lite"/>
    </source>
</evidence>
<feature type="region of interest" description="Disordered" evidence="1">
    <location>
        <begin position="33"/>
        <end position="80"/>
    </location>
</feature>
<reference evidence="2" key="2">
    <citation type="submission" date="2020-02" db="EMBL/GenBank/DDBJ databases">
        <authorList>
            <person name="Gilchrist C.L.M."/>
            <person name="Chooi Y.-H."/>
        </authorList>
    </citation>
    <scope>NUCLEOTIDE SEQUENCE</scope>
    <source>
        <strain evidence="2">MST-FP2251</strain>
    </source>
</reference>
<organism evidence="2 3">
    <name type="scientific">Aspergillus nanangensis</name>
    <dbReference type="NCBI Taxonomy" id="2582783"/>
    <lineage>
        <taxon>Eukaryota</taxon>
        <taxon>Fungi</taxon>
        <taxon>Dikarya</taxon>
        <taxon>Ascomycota</taxon>
        <taxon>Pezizomycotina</taxon>
        <taxon>Eurotiomycetes</taxon>
        <taxon>Eurotiomycetidae</taxon>
        <taxon>Eurotiales</taxon>
        <taxon>Aspergillaceae</taxon>
        <taxon>Aspergillus</taxon>
        <taxon>Aspergillus subgen. Circumdati</taxon>
    </lineage>
</organism>
<sequence length="80" mass="8923">MDIVQKHGHLKRSSEDSAQPLDAHIDHLENQQAVNNLLGNFGQPHHDHPDRKSSGAANMSTTMQELNKKLSEQESAQQKS</sequence>
<feature type="compositionally biased region" description="Basic and acidic residues" evidence="1">
    <location>
        <begin position="44"/>
        <end position="53"/>
    </location>
</feature>
<keyword evidence="3" id="KW-1185">Reference proteome</keyword>
<gene>
    <name evidence="2" type="ORF">FE257_001745</name>
</gene>
<feature type="compositionally biased region" description="Basic residues" evidence="1">
    <location>
        <begin position="1"/>
        <end position="11"/>
    </location>
</feature>
<dbReference type="AlphaFoldDB" id="A0AAD4CDJ0"/>
<reference evidence="2" key="1">
    <citation type="journal article" date="2019" name="Beilstein J. Org. Chem.">
        <title>Nanangenines: drimane sesquiterpenoids as the dominant metabolite cohort of a novel Australian fungus, Aspergillus nanangensis.</title>
        <authorList>
            <person name="Lacey H.J."/>
            <person name="Gilchrist C.L.M."/>
            <person name="Crombie A."/>
            <person name="Kalaitzis J.A."/>
            <person name="Vuong D."/>
            <person name="Rutledge P.J."/>
            <person name="Turner P."/>
            <person name="Pitt J.I."/>
            <person name="Lacey E."/>
            <person name="Chooi Y.H."/>
            <person name="Piggott A.M."/>
        </authorList>
    </citation>
    <scope>NUCLEOTIDE SEQUENCE</scope>
    <source>
        <strain evidence="2">MST-FP2251</strain>
    </source>
</reference>
<proteinExistence type="predicted"/>